<accession>U4UXR8</accession>
<evidence type="ECO:0000313" key="3">
    <source>
        <dbReference type="Proteomes" id="UP000030742"/>
    </source>
</evidence>
<dbReference type="Gene3D" id="3.60.10.10">
    <property type="entry name" value="Endonuclease/exonuclease/phosphatase"/>
    <property type="match status" value="1"/>
</dbReference>
<gene>
    <name evidence="2" type="ORF">D910_12360</name>
</gene>
<evidence type="ECO:0000256" key="1">
    <source>
        <dbReference type="SAM" id="MobiDB-lite"/>
    </source>
</evidence>
<proteinExistence type="predicted"/>
<dbReference type="InterPro" id="IPR036691">
    <property type="entry name" value="Endo/exonu/phosph_ase_sf"/>
</dbReference>
<sequence>MYQYDATSGAPLPVGFSAINLSVKCVTTAQAVQMKGSGPHTSPGGTVIDLSTSSVTTTSPQSIFIQPPDRKNHRRSTSMNSEYITSNSAVSMVCYAYNAAIFAESRNDQQRQLFKFSQTSQQLNMDIEVAYGSPHYGGQRVGGSPQAAASPHLSASPQVPSPQGQTLDLSVSRLSHSVEKQERAKEGVAIAVYNQYQKAIQECRYISSRILAVKIVAEDQQLTIISIYAPQDDKPKNKLKKNIKETAKEALDTVIKYNSKKLNGSLKKTEESYEQYKQSRRETAALVRPTKEEDWERFSKRMETDCYGLQKQIWRSLRNEPNEIKELNELNPIKKETCTQYLTDL</sequence>
<feature type="region of interest" description="Disordered" evidence="1">
    <location>
        <begin position="134"/>
        <end position="166"/>
    </location>
</feature>
<reference evidence="2 3" key="1">
    <citation type="journal article" date="2013" name="Genome Biol.">
        <title>Draft genome of the mountain pine beetle, Dendroctonus ponderosae Hopkins, a major forest pest.</title>
        <authorList>
            <person name="Keeling C.I."/>
            <person name="Yuen M.M."/>
            <person name="Liao N.Y."/>
            <person name="Docking T.R."/>
            <person name="Chan S.K."/>
            <person name="Taylor G.A."/>
            <person name="Palmquist D.L."/>
            <person name="Jackman S.D."/>
            <person name="Nguyen A."/>
            <person name="Li M."/>
            <person name="Henderson H."/>
            <person name="Janes J.K."/>
            <person name="Zhao Y."/>
            <person name="Pandoh P."/>
            <person name="Moore R."/>
            <person name="Sperling F.A."/>
            <person name="Huber D.P."/>
            <person name="Birol I."/>
            <person name="Jones S.J."/>
            <person name="Bohlmann J."/>
        </authorList>
    </citation>
    <scope>NUCLEOTIDE SEQUENCE</scope>
</reference>
<organism evidence="2 3">
    <name type="scientific">Dendroctonus ponderosae</name>
    <name type="common">Mountain pine beetle</name>
    <dbReference type="NCBI Taxonomy" id="77166"/>
    <lineage>
        <taxon>Eukaryota</taxon>
        <taxon>Metazoa</taxon>
        <taxon>Ecdysozoa</taxon>
        <taxon>Arthropoda</taxon>
        <taxon>Hexapoda</taxon>
        <taxon>Insecta</taxon>
        <taxon>Pterygota</taxon>
        <taxon>Neoptera</taxon>
        <taxon>Endopterygota</taxon>
        <taxon>Coleoptera</taxon>
        <taxon>Polyphaga</taxon>
        <taxon>Cucujiformia</taxon>
        <taxon>Curculionidae</taxon>
        <taxon>Scolytinae</taxon>
        <taxon>Dendroctonus</taxon>
    </lineage>
</organism>
<protein>
    <submittedName>
        <fullName evidence="2">Uncharacterized protein</fullName>
    </submittedName>
</protein>
<feature type="compositionally biased region" description="Polar residues" evidence="1">
    <location>
        <begin position="153"/>
        <end position="166"/>
    </location>
</feature>
<dbReference type="SUPFAM" id="SSF56219">
    <property type="entry name" value="DNase I-like"/>
    <property type="match status" value="1"/>
</dbReference>
<dbReference type="OrthoDB" id="10069059at2759"/>
<evidence type="ECO:0000313" key="2">
    <source>
        <dbReference type="EMBL" id="ERL95090.1"/>
    </source>
</evidence>
<name>U4UXR8_DENPD</name>
<dbReference type="Proteomes" id="UP000030742">
    <property type="component" value="Unassembled WGS sequence"/>
</dbReference>
<dbReference type="AlphaFoldDB" id="U4UXR8"/>
<dbReference type="EMBL" id="KB632406">
    <property type="protein sequence ID" value="ERL95090.1"/>
    <property type="molecule type" value="Genomic_DNA"/>
</dbReference>